<dbReference type="EMBL" id="GU552553">
    <property type="protein sequence ID" value="ADV57365.1"/>
    <property type="molecule type" value="Genomic_DNA"/>
</dbReference>
<protein>
    <submittedName>
        <fullName evidence="2">Putative LytTR response regulator</fullName>
    </submittedName>
</protein>
<dbReference type="Gene3D" id="2.40.50.1020">
    <property type="entry name" value="LytTr DNA-binding domain"/>
    <property type="match status" value="1"/>
</dbReference>
<dbReference type="InterPro" id="IPR046947">
    <property type="entry name" value="LytR-like"/>
</dbReference>
<dbReference type="PROSITE" id="PS50930">
    <property type="entry name" value="HTH_LYTTR"/>
    <property type="match status" value="1"/>
</dbReference>
<dbReference type="Pfam" id="PF04397">
    <property type="entry name" value="LytTR"/>
    <property type="match status" value="1"/>
</dbReference>
<dbReference type="PANTHER" id="PTHR37299">
    <property type="entry name" value="TRANSCRIPTIONAL REGULATOR-RELATED"/>
    <property type="match status" value="1"/>
</dbReference>
<sequence>MAYQAEGENLVPQTRIFVLTNKPECQNLNNHILQIMLNLSNHIKFCHPIKLSSSSENFQNFICSLSIVILNLDEEIDLIKKISIAVKRLPNSRKYFIYIGSSRHVFENLIFNHYMLYDALMTKTFQKDDGNILAADICNILIHNSIPLNSSNTIQISVKRQKFFLRLDDILFVITDNQPHKVIFHLKYDEYQVRMTLKQVHHQCRNLTACHEGALVNLKNITKFNKSNRILYFENGDTCEVSRRYTKKISDLIPMKTF</sequence>
<proteinExistence type="predicted"/>
<organism evidence="2">
    <name type="scientific">Lactiplantibacillus plantarum</name>
    <name type="common">Lactobacillus plantarum</name>
    <dbReference type="NCBI Taxonomy" id="1590"/>
    <lineage>
        <taxon>Bacteria</taxon>
        <taxon>Bacillati</taxon>
        <taxon>Bacillota</taxon>
        <taxon>Bacilli</taxon>
        <taxon>Lactobacillales</taxon>
        <taxon>Lactobacillaceae</taxon>
        <taxon>Lactiplantibacillus</taxon>
    </lineage>
</organism>
<accession>E9K9Z0</accession>
<dbReference type="GO" id="GO:0003677">
    <property type="term" value="F:DNA binding"/>
    <property type="evidence" value="ECO:0007669"/>
    <property type="project" value="InterPro"/>
</dbReference>
<reference evidence="2" key="1">
    <citation type="journal article" date="2011" name="FEBS Lett.">
        <title>Cysteine S-glycosylation, a new post-translational modification found in glycopeptide bacteriocins.</title>
        <authorList>
            <person name="Stepper J."/>
            <person name="Shastri S."/>
            <person name="Loo T.S."/>
            <person name="Preston J.C."/>
            <person name="Novak P."/>
            <person name="Man P."/>
            <person name="Moore C.H."/>
            <person name="Havlicek V."/>
            <person name="Patchett M.L."/>
            <person name="Norris G.E."/>
        </authorList>
    </citation>
    <scope>NUCLEOTIDE SEQUENCE</scope>
    <source>
        <strain evidence="2">KW30</strain>
    </source>
</reference>
<dbReference type="RefSeq" id="WP_280948885.1">
    <property type="nucleotide sequence ID" value="NZ_CP123762.1"/>
</dbReference>
<dbReference type="SMART" id="SM00850">
    <property type="entry name" value="LytTR"/>
    <property type="match status" value="1"/>
</dbReference>
<dbReference type="InterPro" id="IPR007492">
    <property type="entry name" value="LytTR_DNA-bd_dom"/>
</dbReference>
<feature type="domain" description="HTH LytTR-type" evidence="1">
    <location>
        <begin position="154"/>
        <end position="255"/>
    </location>
</feature>
<evidence type="ECO:0000313" key="2">
    <source>
        <dbReference type="EMBL" id="ADV57365.1"/>
    </source>
</evidence>
<dbReference type="AlphaFoldDB" id="E9K9Z0"/>
<evidence type="ECO:0000259" key="1">
    <source>
        <dbReference type="PROSITE" id="PS50930"/>
    </source>
</evidence>
<gene>
    <name evidence="2" type="primary">gccE</name>
</gene>
<dbReference type="GO" id="GO:0000156">
    <property type="term" value="F:phosphorelay response regulator activity"/>
    <property type="evidence" value="ECO:0007669"/>
    <property type="project" value="InterPro"/>
</dbReference>
<name>E9K9Z0_LACPN</name>
<dbReference type="PANTHER" id="PTHR37299:SF1">
    <property type="entry name" value="STAGE 0 SPORULATION PROTEIN A HOMOLOG"/>
    <property type="match status" value="1"/>
</dbReference>